<protein>
    <submittedName>
        <fullName evidence="2">Uncharacterized protein</fullName>
    </submittedName>
</protein>
<dbReference type="AlphaFoldDB" id="M4BM13"/>
<name>M4BM13_HYAAE</name>
<dbReference type="Proteomes" id="UP000011713">
    <property type="component" value="Unassembled WGS sequence"/>
</dbReference>
<evidence type="ECO:0000313" key="2">
    <source>
        <dbReference type="EnsemblProtists" id="HpaP807448"/>
    </source>
</evidence>
<organism evidence="2 3">
    <name type="scientific">Hyaloperonospora arabidopsidis (strain Emoy2)</name>
    <name type="common">Downy mildew agent</name>
    <name type="synonym">Peronospora arabidopsidis</name>
    <dbReference type="NCBI Taxonomy" id="559515"/>
    <lineage>
        <taxon>Eukaryota</taxon>
        <taxon>Sar</taxon>
        <taxon>Stramenopiles</taxon>
        <taxon>Oomycota</taxon>
        <taxon>Peronosporomycetes</taxon>
        <taxon>Peronosporales</taxon>
        <taxon>Peronosporaceae</taxon>
        <taxon>Hyaloperonospora</taxon>
    </lineage>
</organism>
<dbReference type="EnsemblProtists" id="HpaT807448">
    <property type="protein sequence ID" value="HpaP807448"/>
    <property type="gene ID" value="HpaG807448"/>
</dbReference>
<keyword evidence="3" id="KW-1185">Reference proteome</keyword>
<feature type="region of interest" description="Disordered" evidence="1">
    <location>
        <begin position="47"/>
        <end position="72"/>
    </location>
</feature>
<dbReference type="HOGENOM" id="CLU_2727649_0_0_1"/>
<evidence type="ECO:0000313" key="3">
    <source>
        <dbReference type="Proteomes" id="UP000011713"/>
    </source>
</evidence>
<dbReference type="VEuPathDB" id="FungiDB:HpaG807448"/>
<proteinExistence type="predicted"/>
<dbReference type="EMBL" id="JH598405">
    <property type="status" value="NOT_ANNOTATED_CDS"/>
    <property type="molecule type" value="Genomic_DNA"/>
</dbReference>
<dbReference type="InParanoid" id="M4BM13"/>
<accession>M4BM13</accession>
<reference evidence="2" key="2">
    <citation type="submission" date="2015-06" db="UniProtKB">
        <authorList>
            <consortium name="EnsemblProtists"/>
        </authorList>
    </citation>
    <scope>IDENTIFICATION</scope>
    <source>
        <strain evidence="2">Emoy2</strain>
    </source>
</reference>
<sequence>MDIWVKKWCCQPGRDGRGEWGVMMSRGCGDLGDINSAWKMTAGGENQDRVQKGHGVDPSFSGIMGLGGSGAA</sequence>
<evidence type="ECO:0000256" key="1">
    <source>
        <dbReference type="SAM" id="MobiDB-lite"/>
    </source>
</evidence>
<reference evidence="3" key="1">
    <citation type="journal article" date="2010" name="Science">
        <title>Signatures of adaptation to obligate biotrophy in the Hyaloperonospora arabidopsidis genome.</title>
        <authorList>
            <person name="Baxter L."/>
            <person name="Tripathy S."/>
            <person name="Ishaque N."/>
            <person name="Boot N."/>
            <person name="Cabral A."/>
            <person name="Kemen E."/>
            <person name="Thines M."/>
            <person name="Ah-Fong A."/>
            <person name="Anderson R."/>
            <person name="Badejoko W."/>
            <person name="Bittner-Eddy P."/>
            <person name="Boore J.L."/>
            <person name="Chibucos M.C."/>
            <person name="Coates M."/>
            <person name="Dehal P."/>
            <person name="Delehaunty K."/>
            <person name="Dong S."/>
            <person name="Downton P."/>
            <person name="Dumas B."/>
            <person name="Fabro G."/>
            <person name="Fronick C."/>
            <person name="Fuerstenberg S.I."/>
            <person name="Fulton L."/>
            <person name="Gaulin E."/>
            <person name="Govers F."/>
            <person name="Hughes L."/>
            <person name="Humphray S."/>
            <person name="Jiang R.H."/>
            <person name="Judelson H."/>
            <person name="Kamoun S."/>
            <person name="Kyung K."/>
            <person name="Meijer H."/>
            <person name="Minx P."/>
            <person name="Morris P."/>
            <person name="Nelson J."/>
            <person name="Phuntumart V."/>
            <person name="Qutob D."/>
            <person name="Rehmany A."/>
            <person name="Rougon-Cardoso A."/>
            <person name="Ryden P."/>
            <person name="Torto-Alalibo T."/>
            <person name="Studholme D."/>
            <person name="Wang Y."/>
            <person name="Win J."/>
            <person name="Wood J."/>
            <person name="Clifton S.W."/>
            <person name="Rogers J."/>
            <person name="Van den Ackerveken G."/>
            <person name="Jones J.D."/>
            <person name="McDowell J.M."/>
            <person name="Beynon J."/>
            <person name="Tyler B.M."/>
        </authorList>
    </citation>
    <scope>NUCLEOTIDE SEQUENCE [LARGE SCALE GENOMIC DNA]</scope>
    <source>
        <strain evidence="3">Emoy2</strain>
    </source>
</reference>